<dbReference type="PANTHER" id="PTHR15682">
    <property type="entry name" value="UNHEALTHY RIBOSOME BIOGENESIS PROTEIN 2 HOMOLOG"/>
    <property type="match status" value="1"/>
</dbReference>
<dbReference type="InterPro" id="IPR018849">
    <property type="entry name" value="Urb2/Npa2_C"/>
</dbReference>
<dbReference type="PANTHER" id="PTHR15682:SF2">
    <property type="entry name" value="UNHEALTHY RIBOSOME BIOGENESIS PROTEIN 2 HOMOLOG"/>
    <property type="match status" value="1"/>
</dbReference>
<dbReference type="Pfam" id="PF10441">
    <property type="entry name" value="Urb2"/>
    <property type="match status" value="1"/>
</dbReference>
<feature type="domain" description="Nucleolar 27S pre-rRNA processing Urb2/Npa2 C-terminal" evidence="3">
    <location>
        <begin position="1260"/>
        <end position="1507"/>
    </location>
</feature>
<keyword evidence="5" id="KW-1185">Reference proteome</keyword>
<dbReference type="InterPro" id="IPR033379">
    <property type="entry name" value="Acid_Pase_AS"/>
</dbReference>
<proteinExistence type="inferred from homology"/>
<dbReference type="RefSeq" id="XP_007762309.1">
    <property type="nucleotide sequence ID" value="XM_007764119.1"/>
</dbReference>
<feature type="region of interest" description="Disordered" evidence="2">
    <location>
        <begin position="140"/>
        <end position="164"/>
    </location>
</feature>
<dbReference type="GO" id="GO:0042254">
    <property type="term" value="P:ribosome biogenesis"/>
    <property type="evidence" value="ECO:0007669"/>
    <property type="project" value="TreeGrafter"/>
</dbReference>
<dbReference type="Proteomes" id="UP000019473">
    <property type="component" value="Unassembled WGS sequence"/>
</dbReference>
<accession>W9W8B9</accession>
<evidence type="ECO:0000256" key="1">
    <source>
        <dbReference type="ARBA" id="ARBA00005375"/>
    </source>
</evidence>
<comment type="similarity">
    <text evidence="1">Belongs to the histidine acid phosphatase family.</text>
</comment>
<dbReference type="STRING" id="1182544.W9W8B9"/>
<comment type="caution">
    <text evidence="4">The sequence shown here is derived from an EMBL/GenBank/DDBJ whole genome shotgun (WGS) entry which is preliminary data.</text>
</comment>
<sequence>MARVSFEASMADLERMQGSAAVVLDEAAKILGIDLEKTIRRSFVEPLYKATFSSQGFKEQWVLRWLLRKLKLGVPDWKSTGAGEDAQRSFAPNAKFWSLLLSLTCAISSDVCSEILLERHFYAALAELIREVLFHQGHGSTTVDASNTHEEHEGPPIKKRRLSPASDHQANGAVALDVTPWIALQAVCRCLDLFDSSTSEVAASSRQAPAWTGGLQTQAALLGVSLELVLYIVRHGSRVPDNDLAADMLSTALSFWESNVSARNSKDDDRQQAFASHCLIPCLSLLECLVDARLDQISLMASRNTLERLIAVNIVFPLRTTFSEQFTKKWRATADTLLYEHMDTLLQAYNRQAYPFRGDSEFSQAIAGSSMQRSSWIVLDVAARSLPFMDLRRRQQEQHHLDSLLIWLVHVTWPQVPRVTSTGVLRQQFAEDQGDWVPSLELLLDIARSRKLHISLPVVSYVLQAVLATDSHSAPWSLLVKVIQLDSTILVPDSTSPASRNVLGQVVSRIESGTVTRSEYDLVRDQLVLPLMRDCARSRGYGVFVETWQKCLADSMRTRYTSKHSLDGIPTVLVWEDDDVFDEFKTLSVLHAPPVLALRMLQDVVESVKGLGDKIGSTSEDFAKLAIFSALLESTYTSSEQLRLARDQLASLLRGAIDVLRRKTDFQGQRWRLRKLVRLLVEFTDSEALPPGVDFLLESSCNFVSLDSAVYFDPDHTRAQSAKFLECLECFSLVVELAAKSPRYMSKMEAEMHQLQEKAAQMTNKWHLWNGRNVECCDVAELITACIGRLLQRSSIFSMYPDVFRQFIGHCVEEVTTFPSSKLADISSPNVLDLYMAVLQNDQVVRAPPLRKALLEGITAALQSGETDLKVYRSVLESLGIEKMGRVTVDRLANAMRDRLFRRTDSPTLDSISEDMSYLIYLDTLFPGIFINTKHLDAWWDLAARQFEFKHAGHSPLAAMKGANLSNTYLLAVDMLNQVLQAMWTRATPLHNTSSSSELVSWMIKKFEDSEKQSISAETLPFPCVQMLLLCACCSTGTDKTIVQDQQLQEMKKFYLRRTIHHLELMSQEALSQNAIFLWKLALDGVGSLPAIETKETIQQAAAILMDKLRTYNHSNADCPDAKLNGQVGLSIHRKCLTLGVQFEAGRVREEVSEWLQELLSCVDHAEVWTYATISSLTASADLFTRRIGAGEWSYLLQVLRRKSQDASYQPICTVVVASVLTHVKPQHIAQYPWLAQELAEVASLPNNAEQPHEMGLALALENCKQVLELHPVVINQSTLDRLLSSLRIVASATTETGRAKDAIKLESTPSAGQIYERLCAVVGAILGRHRRRLSDRYHLLLPALQALLRCLFWPGKKATESQRSTSVKTLVTFGKTLPGWMRESGEPLPLSSADQLSRLLSSVCNPTVSAARSSNKRRNELNDEVKKARKLAGQHMQYLVTEYCRCFLDGQIAPAVKDQLMAGMYRVLDAIDRDMMRAMNAGMDPSTRAVFKNLYDDYHRYGKWDKS</sequence>
<dbReference type="eggNOG" id="ENOG502QTEB">
    <property type="taxonomic scope" value="Eukaryota"/>
</dbReference>
<protein>
    <recommendedName>
        <fullName evidence="3">Nucleolar 27S pre-rRNA processing Urb2/Npa2 C-terminal domain-containing protein</fullName>
    </recommendedName>
</protein>
<dbReference type="HOGENOM" id="CLU_005258_0_0_1"/>
<feature type="compositionally biased region" description="Basic and acidic residues" evidence="2">
    <location>
        <begin position="147"/>
        <end position="156"/>
    </location>
</feature>
<dbReference type="InterPro" id="IPR052609">
    <property type="entry name" value="Ribosome_Biogenesis_Reg"/>
</dbReference>
<dbReference type="PROSITE" id="PS00616">
    <property type="entry name" value="HIS_ACID_PHOSPHAT_1"/>
    <property type="match status" value="1"/>
</dbReference>
<dbReference type="OrthoDB" id="160374at2759"/>
<dbReference type="EMBL" id="AMGW01000007">
    <property type="protein sequence ID" value="EXJ54794.1"/>
    <property type="molecule type" value="Genomic_DNA"/>
</dbReference>
<dbReference type="VEuPathDB" id="FungiDB:A1O7_10135"/>
<evidence type="ECO:0000313" key="5">
    <source>
        <dbReference type="Proteomes" id="UP000019473"/>
    </source>
</evidence>
<dbReference type="GO" id="GO:0005730">
    <property type="term" value="C:nucleolus"/>
    <property type="evidence" value="ECO:0007669"/>
    <property type="project" value="TreeGrafter"/>
</dbReference>
<evidence type="ECO:0000256" key="2">
    <source>
        <dbReference type="SAM" id="MobiDB-lite"/>
    </source>
</evidence>
<gene>
    <name evidence="4" type="ORF">A1O7_10135</name>
</gene>
<reference evidence="4 5" key="1">
    <citation type="submission" date="2013-03" db="EMBL/GenBank/DDBJ databases">
        <title>The Genome Sequence of Cladophialophora yegresii CBS 114405.</title>
        <authorList>
            <consortium name="The Broad Institute Genomics Platform"/>
            <person name="Cuomo C."/>
            <person name="de Hoog S."/>
            <person name="Gorbushina A."/>
            <person name="Walker B."/>
            <person name="Young S.K."/>
            <person name="Zeng Q."/>
            <person name="Gargeya S."/>
            <person name="Fitzgerald M."/>
            <person name="Haas B."/>
            <person name="Abouelleil A."/>
            <person name="Allen A.W."/>
            <person name="Alvarado L."/>
            <person name="Arachchi H.M."/>
            <person name="Berlin A.M."/>
            <person name="Chapman S.B."/>
            <person name="Gainer-Dewar J."/>
            <person name="Goldberg J."/>
            <person name="Griggs A."/>
            <person name="Gujja S."/>
            <person name="Hansen M."/>
            <person name="Howarth C."/>
            <person name="Imamovic A."/>
            <person name="Ireland A."/>
            <person name="Larimer J."/>
            <person name="McCowan C."/>
            <person name="Murphy C."/>
            <person name="Pearson M."/>
            <person name="Poon T.W."/>
            <person name="Priest M."/>
            <person name="Roberts A."/>
            <person name="Saif S."/>
            <person name="Shea T."/>
            <person name="Sisk P."/>
            <person name="Sykes S."/>
            <person name="Wortman J."/>
            <person name="Nusbaum C."/>
            <person name="Birren B."/>
        </authorList>
    </citation>
    <scope>NUCLEOTIDE SEQUENCE [LARGE SCALE GENOMIC DNA]</scope>
    <source>
        <strain evidence="4 5">CBS 114405</strain>
    </source>
</reference>
<organism evidence="4 5">
    <name type="scientific">Cladophialophora yegresii CBS 114405</name>
    <dbReference type="NCBI Taxonomy" id="1182544"/>
    <lineage>
        <taxon>Eukaryota</taxon>
        <taxon>Fungi</taxon>
        <taxon>Dikarya</taxon>
        <taxon>Ascomycota</taxon>
        <taxon>Pezizomycotina</taxon>
        <taxon>Eurotiomycetes</taxon>
        <taxon>Chaetothyriomycetidae</taxon>
        <taxon>Chaetothyriales</taxon>
        <taxon>Herpotrichiellaceae</taxon>
        <taxon>Cladophialophora</taxon>
    </lineage>
</organism>
<evidence type="ECO:0000313" key="4">
    <source>
        <dbReference type="EMBL" id="EXJ54794.1"/>
    </source>
</evidence>
<evidence type="ECO:0000259" key="3">
    <source>
        <dbReference type="Pfam" id="PF10441"/>
    </source>
</evidence>
<name>W9W8B9_9EURO</name>
<dbReference type="GeneID" id="19184694"/>